<sequence length="496" mass="55469">MRQVFKQWRQRARRENREVKAGEVPFFHSLQGKYVATYLLLVVAIVLVLNTYPLIMAQNMVFSAKEASLKRQALAIGSALAVSEVLTEDGVAQAMELLDDMQGTRVLVTNESGLILYDSSTLEKRTGDYAITAEVVKALRGEDVCRSEYRQGAFRTRVAVPTVYRGVTLGAVYLYEYDTEQAEVLLSIQSTLRYISVVICVVALVAALILSKALTRNTSRLLGGIRSVREGEYNHRIAVKGKDEMAQLAMEFNELTDRLQTIEEVRRRFVSDASHELKTPLASIRLLADSILQNSSVDMETVREFVSDIGEEADRLTRISQRLLALSRLDARLQRERVPVDVGQVVEKVGHMLLPLAHSAQVELRYQLQPHCMVLATQDDLYQVAFNLMENAVKYNQPGGSVTVEVAREEYWITLTVQDTGVGIPEEDLLRVFDRFYRVDKARSREAGGTGLGLSIARDTARLHGGDIMAQRGPDGVGARFTARFPRIVEEGGEEL</sequence>
<keyword evidence="5" id="KW-0808">Transferase</keyword>
<dbReference type="GO" id="GO:0016020">
    <property type="term" value="C:membrane"/>
    <property type="evidence" value="ECO:0007669"/>
    <property type="project" value="UniProtKB-SubCell"/>
</dbReference>
<dbReference type="SUPFAM" id="SSF55874">
    <property type="entry name" value="ATPase domain of HSP90 chaperone/DNA topoisomerase II/histidine kinase"/>
    <property type="match status" value="1"/>
</dbReference>
<protein>
    <recommendedName>
        <fullName evidence="3">histidine kinase</fullName>
        <ecNumber evidence="3">2.7.13.3</ecNumber>
    </recommendedName>
</protein>
<dbReference type="CDD" id="cd00082">
    <property type="entry name" value="HisKA"/>
    <property type="match status" value="1"/>
</dbReference>
<evidence type="ECO:0000256" key="4">
    <source>
        <dbReference type="ARBA" id="ARBA00022553"/>
    </source>
</evidence>
<dbReference type="InterPro" id="IPR003594">
    <property type="entry name" value="HATPase_dom"/>
</dbReference>
<dbReference type="EC" id="2.7.13.3" evidence="3"/>
<feature type="transmembrane region" description="Helical" evidence="11">
    <location>
        <begin position="35"/>
        <end position="55"/>
    </location>
</feature>
<dbReference type="SUPFAM" id="SSF158472">
    <property type="entry name" value="HAMP domain-like"/>
    <property type="match status" value="1"/>
</dbReference>
<dbReference type="PANTHER" id="PTHR45436">
    <property type="entry name" value="SENSOR HISTIDINE KINASE YKOH"/>
    <property type="match status" value="1"/>
</dbReference>
<dbReference type="SMART" id="SM00387">
    <property type="entry name" value="HATPase_c"/>
    <property type="match status" value="1"/>
</dbReference>
<dbReference type="InterPro" id="IPR050428">
    <property type="entry name" value="TCS_sensor_his_kinase"/>
</dbReference>
<dbReference type="InterPro" id="IPR036097">
    <property type="entry name" value="HisK_dim/P_sf"/>
</dbReference>
<dbReference type="SUPFAM" id="SSF47384">
    <property type="entry name" value="Homodimeric domain of signal transducing histidine kinase"/>
    <property type="match status" value="1"/>
</dbReference>
<dbReference type="Pfam" id="PF00672">
    <property type="entry name" value="HAMP"/>
    <property type="match status" value="1"/>
</dbReference>
<evidence type="ECO:0000256" key="10">
    <source>
        <dbReference type="ARBA" id="ARBA00023136"/>
    </source>
</evidence>
<dbReference type="CDD" id="cd06225">
    <property type="entry name" value="HAMP"/>
    <property type="match status" value="1"/>
</dbReference>
<dbReference type="PROSITE" id="PS50109">
    <property type="entry name" value="HIS_KIN"/>
    <property type="match status" value="1"/>
</dbReference>
<organism evidence="14 15">
    <name type="scientific">Candidatus Enterenecus faecium</name>
    <dbReference type="NCBI Taxonomy" id="2840780"/>
    <lineage>
        <taxon>Bacteria</taxon>
        <taxon>Bacillati</taxon>
        <taxon>Bacillota</taxon>
        <taxon>Clostridia</taxon>
        <taxon>Eubacteriales</taxon>
        <taxon>Candidatus Enterenecus</taxon>
    </lineage>
</organism>
<feature type="domain" description="HAMP" evidence="13">
    <location>
        <begin position="212"/>
        <end position="264"/>
    </location>
</feature>
<dbReference type="CDD" id="cd00075">
    <property type="entry name" value="HATPase"/>
    <property type="match status" value="1"/>
</dbReference>
<gene>
    <name evidence="14" type="ORF">IAD31_00365</name>
</gene>
<keyword evidence="8 11" id="KW-1133">Transmembrane helix</keyword>
<dbReference type="Gene3D" id="3.30.565.10">
    <property type="entry name" value="Histidine kinase-like ATPase, C-terminal domain"/>
    <property type="match status" value="1"/>
</dbReference>
<dbReference type="GO" id="GO:0000155">
    <property type="term" value="F:phosphorelay sensor kinase activity"/>
    <property type="evidence" value="ECO:0007669"/>
    <property type="project" value="InterPro"/>
</dbReference>
<dbReference type="InterPro" id="IPR005467">
    <property type="entry name" value="His_kinase_dom"/>
</dbReference>
<keyword evidence="4" id="KW-0597">Phosphoprotein</keyword>
<dbReference type="EMBL" id="DVFO01000002">
    <property type="protein sequence ID" value="HIQ60045.1"/>
    <property type="molecule type" value="Genomic_DNA"/>
</dbReference>
<evidence type="ECO:0000313" key="15">
    <source>
        <dbReference type="Proteomes" id="UP000886879"/>
    </source>
</evidence>
<evidence type="ECO:0000256" key="7">
    <source>
        <dbReference type="ARBA" id="ARBA00022777"/>
    </source>
</evidence>
<dbReference type="Pfam" id="PF00512">
    <property type="entry name" value="HisKA"/>
    <property type="match status" value="1"/>
</dbReference>
<dbReference type="PRINTS" id="PR00344">
    <property type="entry name" value="BCTRLSENSOR"/>
</dbReference>
<dbReference type="PROSITE" id="PS50885">
    <property type="entry name" value="HAMP"/>
    <property type="match status" value="1"/>
</dbReference>
<keyword evidence="9" id="KW-0902">Two-component regulatory system</keyword>
<evidence type="ECO:0000259" key="13">
    <source>
        <dbReference type="PROSITE" id="PS50885"/>
    </source>
</evidence>
<keyword evidence="6 11" id="KW-0812">Transmembrane</keyword>
<feature type="domain" description="Histidine kinase" evidence="12">
    <location>
        <begin position="272"/>
        <end position="489"/>
    </location>
</feature>
<keyword evidence="7 14" id="KW-0418">Kinase</keyword>
<name>A0A9D0YS54_9FIRM</name>
<reference evidence="14" key="1">
    <citation type="submission" date="2020-10" db="EMBL/GenBank/DDBJ databases">
        <authorList>
            <person name="Gilroy R."/>
        </authorList>
    </citation>
    <scope>NUCLEOTIDE SEQUENCE</scope>
    <source>
        <strain evidence="14">ChiGjej2B2-12916</strain>
    </source>
</reference>
<evidence type="ECO:0000256" key="3">
    <source>
        <dbReference type="ARBA" id="ARBA00012438"/>
    </source>
</evidence>
<dbReference type="InterPro" id="IPR004358">
    <property type="entry name" value="Sig_transdc_His_kin-like_C"/>
</dbReference>
<dbReference type="SMART" id="SM00304">
    <property type="entry name" value="HAMP"/>
    <property type="match status" value="1"/>
</dbReference>
<dbReference type="Gene3D" id="6.10.340.10">
    <property type="match status" value="1"/>
</dbReference>
<evidence type="ECO:0000256" key="11">
    <source>
        <dbReference type="SAM" id="Phobius"/>
    </source>
</evidence>
<evidence type="ECO:0000313" key="14">
    <source>
        <dbReference type="EMBL" id="HIQ60045.1"/>
    </source>
</evidence>
<dbReference type="FunFam" id="3.30.565.10:FF:000006">
    <property type="entry name" value="Sensor histidine kinase WalK"/>
    <property type="match status" value="1"/>
</dbReference>
<dbReference type="InterPro" id="IPR036890">
    <property type="entry name" value="HATPase_C_sf"/>
</dbReference>
<comment type="subcellular location">
    <subcellularLocation>
        <location evidence="2">Membrane</location>
    </subcellularLocation>
</comment>
<dbReference type="InterPro" id="IPR003661">
    <property type="entry name" value="HisK_dim/P_dom"/>
</dbReference>
<accession>A0A9D0YS54</accession>
<evidence type="ECO:0000256" key="9">
    <source>
        <dbReference type="ARBA" id="ARBA00023012"/>
    </source>
</evidence>
<reference evidence="14" key="2">
    <citation type="journal article" date="2021" name="PeerJ">
        <title>Extensive microbial diversity within the chicken gut microbiome revealed by metagenomics and culture.</title>
        <authorList>
            <person name="Gilroy R."/>
            <person name="Ravi A."/>
            <person name="Getino M."/>
            <person name="Pursley I."/>
            <person name="Horton D.L."/>
            <person name="Alikhan N.F."/>
            <person name="Baker D."/>
            <person name="Gharbi K."/>
            <person name="Hall N."/>
            <person name="Watson M."/>
            <person name="Adriaenssens E.M."/>
            <person name="Foster-Nyarko E."/>
            <person name="Jarju S."/>
            <person name="Secka A."/>
            <person name="Antonio M."/>
            <person name="Oren A."/>
            <person name="Chaudhuri R.R."/>
            <person name="La Ragione R."/>
            <person name="Hildebrand F."/>
            <person name="Pallen M.J."/>
        </authorList>
    </citation>
    <scope>NUCLEOTIDE SEQUENCE</scope>
    <source>
        <strain evidence="14">ChiGjej2B2-12916</strain>
    </source>
</reference>
<evidence type="ECO:0000256" key="1">
    <source>
        <dbReference type="ARBA" id="ARBA00000085"/>
    </source>
</evidence>
<evidence type="ECO:0000256" key="8">
    <source>
        <dbReference type="ARBA" id="ARBA00022989"/>
    </source>
</evidence>
<dbReference type="AlphaFoldDB" id="A0A9D0YS54"/>
<evidence type="ECO:0000256" key="5">
    <source>
        <dbReference type="ARBA" id="ARBA00022679"/>
    </source>
</evidence>
<evidence type="ECO:0000256" key="6">
    <source>
        <dbReference type="ARBA" id="ARBA00022692"/>
    </source>
</evidence>
<comment type="caution">
    <text evidence="14">The sequence shown here is derived from an EMBL/GenBank/DDBJ whole genome shotgun (WGS) entry which is preliminary data.</text>
</comment>
<comment type="catalytic activity">
    <reaction evidence="1">
        <text>ATP + protein L-histidine = ADP + protein N-phospho-L-histidine.</text>
        <dbReference type="EC" id="2.7.13.3"/>
    </reaction>
</comment>
<dbReference type="SMART" id="SM00388">
    <property type="entry name" value="HisKA"/>
    <property type="match status" value="1"/>
</dbReference>
<dbReference type="Pfam" id="PF02518">
    <property type="entry name" value="HATPase_c"/>
    <property type="match status" value="1"/>
</dbReference>
<evidence type="ECO:0000259" key="12">
    <source>
        <dbReference type="PROSITE" id="PS50109"/>
    </source>
</evidence>
<dbReference type="PANTHER" id="PTHR45436:SF5">
    <property type="entry name" value="SENSOR HISTIDINE KINASE TRCS"/>
    <property type="match status" value="1"/>
</dbReference>
<feature type="transmembrane region" description="Helical" evidence="11">
    <location>
        <begin position="191"/>
        <end position="210"/>
    </location>
</feature>
<evidence type="ECO:0000256" key="2">
    <source>
        <dbReference type="ARBA" id="ARBA00004370"/>
    </source>
</evidence>
<keyword evidence="10 11" id="KW-0472">Membrane</keyword>
<dbReference type="Gene3D" id="1.10.287.130">
    <property type="match status" value="1"/>
</dbReference>
<dbReference type="Proteomes" id="UP000886879">
    <property type="component" value="Unassembled WGS sequence"/>
</dbReference>
<proteinExistence type="predicted"/>
<dbReference type="InterPro" id="IPR003660">
    <property type="entry name" value="HAMP_dom"/>
</dbReference>